<evidence type="ECO:0000313" key="2">
    <source>
        <dbReference type="Proteomes" id="UP000075230"/>
    </source>
</evidence>
<dbReference type="EMBL" id="BCWF01000019">
    <property type="protein sequence ID" value="GAT25216.1"/>
    <property type="molecule type" value="Genomic_DNA"/>
</dbReference>
<protein>
    <submittedName>
        <fullName evidence="1">Similar to An14g01950</fullName>
    </submittedName>
</protein>
<sequence>MSRINPGDISDTSNGRTHIILIVEPREGTSSDEEPTGPLEKFFLARALTEHANVAISATYILPEAFTLPTQEYVYKALGTLISKNAALSAIPVKDDNDTWFFRLPEIDLGQTVSFQKRTRDYPAEEKPDTELCELLQVHQKAEFIAPLPFWRLIVLTETNGQRFTAIYIFHHVIADGISGKAFHETFLEALHDAAISLTSGEATRQVIQSPKLSMLPNLEAVHPCSMSFTFLLKQFFQHKIYPYRDPGLWTGPKSSKPFDIEIRQIVIPETVSTALRNRCRQNQATITSAIHTAVARSLLAHLPEEYTRLEAFSAMSSRRWLKEEEGITDQSMGVWVMDFRESFFRKQMDQYSSDSFPWEVARASCATIKQVLSREGKDTSVGLLKYADMWKYIQSQIGKDRDRSFKTSNLGVVKSAQEGESWPQIRQMMFTQPFDGLSAPLAVSSITGGDGCLVLGIIWQKGLAESEMFEGVVDGIATELHNAAN</sequence>
<dbReference type="GO" id="GO:0008080">
    <property type="term" value="F:N-acetyltransferase activity"/>
    <property type="evidence" value="ECO:0007669"/>
    <property type="project" value="TreeGrafter"/>
</dbReference>
<dbReference type="PANTHER" id="PTHR28037">
    <property type="entry name" value="ALCOHOL O-ACETYLTRANSFERASE 1-RELATED"/>
    <property type="match status" value="1"/>
</dbReference>
<comment type="caution">
    <text evidence="1">The sequence shown here is derived from an EMBL/GenBank/DDBJ whole genome shotgun (WGS) entry which is preliminary data.</text>
</comment>
<dbReference type="InterPro" id="IPR010828">
    <property type="entry name" value="Atf2/Sli1-like"/>
</dbReference>
<gene>
    <name evidence="1" type="ORF">RIB2604_01901690</name>
</gene>
<name>A0A146FH60_ASPKA</name>
<dbReference type="SUPFAM" id="SSF52777">
    <property type="entry name" value="CoA-dependent acyltransferases"/>
    <property type="match status" value="1"/>
</dbReference>
<organism evidence="1 2">
    <name type="scientific">Aspergillus kawachii</name>
    <name type="common">White koji mold</name>
    <name type="synonym">Aspergillus awamori var. kawachi</name>
    <dbReference type="NCBI Taxonomy" id="1069201"/>
    <lineage>
        <taxon>Eukaryota</taxon>
        <taxon>Fungi</taxon>
        <taxon>Dikarya</taxon>
        <taxon>Ascomycota</taxon>
        <taxon>Pezizomycotina</taxon>
        <taxon>Eurotiomycetes</taxon>
        <taxon>Eurotiomycetidae</taxon>
        <taxon>Eurotiales</taxon>
        <taxon>Aspergillaceae</taxon>
        <taxon>Aspergillus</taxon>
        <taxon>Aspergillus subgen. Circumdati</taxon>
    </lineage>
</organism>
<dbReference type="Gene3D" id="3.30.559.10">
    <property type="entry name" value="Chloramphenicol acetyltransferase-like domain"/>
    <property type="match status" value="1"/>
</dbReference>
<dbReference type="AlphaFoldDB" id="A0A146FH60"/>
<reference evidence="2" key="2">
    <citation type="submission" date="2016-02" db="EMBL/GenBank/DDBJ databases">
        <title>Genome sequencing of Aspergillus luchuensis NBRC 4314.</title>
        <authorList>
            <person name="Yamada O."/>
        </authorList>
    </citation>
    <scope>NUCLEOTIDE SEQUENCE [LARGE SCALE GENOMIC DNA]</scope>
    <source>
        <strain evidence="2">RIB 2604</strain>
    </source>
</reference>
<dbReference type="Pfam" id="PF07247">
    <property type="entry name" value="AATase"/>
    <property type="match status" value="1"/>
</dbReference>
<accession>A0A146FH60</accession>
<dbReference type="InterPro" id="IPR052058">
    <property type="entry name" value="Alcohol_O-acetyltransferase"/>
</dbReference>
<dbReference type="InterPro" id="IPR023213">
    <property type="entry name" value="CAT-like_dom_sf"/>
</dbReference>
<evidence type="ECO:0000313" key="1">
    <source>
        <dbReference type="EMBL" id="GAT25216.1"/>
    </source>
</evidence>
<dbReference type="PANTHER" id="PTHR28037:SF1">
    <property type="entry name" value="ALCOHOL O-ACETYLTRANSFERASE 1-RELATED"/>
    <property type="match status" value="1"/>
</dbReference>
<proteinExistence type="predicted"/>
<dbReference type="Proteomes" id="UP000075230">
    <property type="component" value="Unassembled WGS sequence"/>
</dbReference>
<dbReference type="VEuPathDB" id="FungiDB:ASPFODRAFT_166063"/>
<reference evidence="1 2" key="1">
    <citation type="journal article" date="2016" name="DNA Res.">
        <title>Genome sequence of Aspergillus luchuensis NBRC 4314.</title>
        <authorList>
            <person name="Yamada O."/>
            <person name="Machida M."/>
            <person name="Hosoyama A."/>
            <person name="Goto M."/>
            <person name="Takahashi T."/>
            <person name="Futagami T."/>
            <person name="Yamagata Y."/>
            <person name="Takeuchi M."/>
            <person name="Kobayashi T."/>
            <person name="Koike H."/>
            <person name="Abe K."/>
            <person name="Asai K."/>
            <person name="Arita M."/>
            <person name="Fujita N."/>
            <person name="Fukuda K."/>
            <person name="Higa K."/>
            <person name="Horikawa H."/>
            <person name="Ishikawa T."/>
            <person name="Jinno K."/>
            <person name="Kato Y."/>
            <person name="Kirimura K."/>
            <person name="Mizutani O."/>
            <person name="Nakasone K."/>
            <person name="Sano M."/>
            <person name="Shiraishi Y."/>
            <person name="Tsukahara M."/>
            <person name="Gomi K."/>
        </authorList>
    </citation>
    <scope>NUCLEOTIDE SEQUENCE [LARGE SCALE GENOMIC DNA]</scope>
    <source>
        <strain evidence="1 2">RIB 2604</strain>
    </source>
</reference>